<sequence>MAAALLLPCRPLSAAAAAASAVAAVGCLRAEPPRFPPRRPSASGGREPLRRWPCHGGSLASCSGPAPAPRPDFSELLRQDSRALLQEAVLKCGQETGCDPEASRPPAELLAALGAPEMAGLFRRVEALVALVDSMASAGSARPPDAEALLEVRQAYSAFLASLEEVYQAIFGDAARPFSLTRWWAPVYLRWRYHVCSLFSWGLIPEAIVAEAAGVLRGLGAAGLIDPLAGSGWHARLWQDVGRMQVVALDSYPVRPVPWINVEVVADSRKVLGWGVAGAEGGPSLQAWILFLSWPPHSPERVGLELLQRWPGDFLVYVGERGSWTEEGLTGGRALLDAIQADWEPVRSWAIPRWPGYEDDLTVYLRRKPGLPG</sequence>
<evidence type="ECO:0000313" key="2">
    <source>
        <dbReference type="Proteomes" id="UP001189429"/>
    </source>
</evidence>
<accession>A0ABN9QVW7</accession>
<protein>
    <submittedName>
        <fullName evidence="1">Uncharacterized protein</fullName>
    </submittedName>
</protein>
<keyword evidence="2" id="KW-1185">Reference proteome</keyword>
<dbReference type="EMBL" id="CAUYUJ010004669">
    <property type="protein sequence ID" value="CAK0810483.1"/>
    <property type="molecule type" value="Genomic_DNA"/>
</dbReference>
<organism evidence="1 2">
    <name type="scientific">Prorocentrum cordatum</name>
    <dbReference type="NCBI Taxonomy" id="2364126"/>
    <lineage>
        <taxon>Eukaryota</taxon>
        <taxon>Sar</taxon>
        <taxon>Alveolata</taxon>
        <taxon>Dinophyceae</taxon>
        <taxon>Prorocentrales</taxon>
        <taxon>Prorocentraceae</taxon>
        <taxon>Prorocentrum</taxon>
    </lineage>
</organism>
<dbReference type="PANTHER" id="PTHR39290">
    <property type="entry name" value="C3H1-TYPE DOMAIN-CONTAINING PROTEIN-RELATED"/>
    <property type="match status" value="1"/>
</dbReference>
<reference evidence="1" key="1">
    <citation type="submission" date="2023-10" db="EMBL/GenBank/DDBJ databases">
        <authorList>
            <person name="Chen Y."/>
            <person name="Shah S."/>
            <person name="Dougan E. K."/>
            <person name="Thang M."/>
            <person name="Chan C."/>
        </authorList>
    </citation>
    <scope>NUCLEOTIDE SEQUENCE [LARGE SCALE GENOMIC DNA]</scope>
</reference>
<dbReference type="Proteomes" id="UP001189429">
    <property type="component" value="Unassembled WGS sequence"/>
</dbReference>
<dbReference type="PANTHER" id="PTHR39290:SF6">
    <property type="entry name" value="S-ADENOSYL-L-METHIONINE-DEPENDENT METHYLTRANSFERASES SUPERFAMILY PROTEIN"/>
    <property type="match status" value="1"/>
</dbReference>
<gene>
    <name evidence="1" type="ORF">PCOR1329_LOCUS15438</name>
</gene>
<comment type="caution">
    <text evidence="1">The sequence shown here is derived from an EMBL/GenBank/DDBJ whole genome shotgun (WGS) entry which is preliminary data.</text>
</comment>
<proteinExistence type="predicted"/>
<name>A0ABN9QVW7_9DINO</name>
<evidence type="ECO:0000313" key="1">
    <source>
        <dbReference type="EMBL" id="CAK0810483.1"/>
    </source>
</evidence>